<dbReference type="Gene3D" id="3.10.50.40">
    <property type="match status" value="1"/>
</dbReference>
<feature type="signal peptide" evidence="8">
    <location>
        <begin position="1"/>
        <end position="22"/>
    </location>
</feature>
<dbReference type="Pfam" id="PF00254">
    <property type="entry name" value="FKBP_C"/>
    <property type="match status" value="1"/>
</dbReference>
<dbReference type="InterPro" id="IPR000774">
    <property type="entry name" value="PPIase_FKBP_N"/>
</dbReference>
<feature type="region of interest" description="Disordered" evidence="7">
    <location>
        <begin position="21"/>
        <end position="46"/>
    </location>
</feature>
<dbReference type="KEGG" id="tpla:ElP_49850"/>
<evidence type="ECO:0000256" key="7">
    <source>
        <dbReference type="SAM" id="MobiDB-lite"/>
    </source>
</evidence>
<comment type="similarity">
    <text evidence="2 6">Belongs to the FKBP-type PPIase family.</text>
</comment>
<feature type="chain" id="PRO_5021745984" description="Peptidyl-prolyl cis-trans isomerase" evidence="8">
    <location>
        <begin position="23"/>
        <end position="255"/>
    </location>
</feature>
<sequence precursor="true">MSDLMVMALGALLVASPAAARAQDQPAPKQAQASQGDPSPLPDLNSKASYGFGLNIGRTLKTQADQFRLDATLVARGIADGLTDSQPLLTEEQCNQVMEEFEKQLLARQMEAEKEMLEANKEQAASNKAAGEAYLAENGKKPGVKMLSSGIQYEPMKAGQGATPTLTDTVTINYKGTLLDGTVFDSTDGKGPMTFPVGEFIEGWKQSLQLMKVGDKWRVVIPPELAYGESGTPGGPIPPNATLIFEIELLGIAGK</sequence>
<evidence type="ECO:0000256" key="1">
    <source>
        <dbReference type="ARBA" id="ARBA00000971"/>
    </source>
</evidence>
<dbReference type="InterPro" id="IPR046357">
    <property type="entry name" value="PPIase_dom_sf"/>
</dbReference>
<keyword evidence="11" id="KW-1185">Reference proteome</keyword>
<evidence type="ECO:0000256" key="2">
    <source>
        <dbReference type="ARBA" id="ARBA00006577"/>
    </source>
</evidence>
<dbReference type="GO" id="GO:0006457">
    <property type="term" value="P:protein folding"/>
    <property type="evidence" value="ECO:0007669"/>
    <property type="project" value="InterPro"/>
</dbReference>
<evidence type="ECO:0000256" key="5">
    <source>
        <dbReference type="PROSITE-ProRule" id="PRU00277"/>
    </source>
</evidence>
<evidence type="ECO:0000256" key="4">
    <source>
        <dbReference type="ARBA" id="ARBA00023235"/>
    </source>
</evidence>
<name>A0A518H866_9BACT</name>
<dbReference type="EC" id="5.2.1.8" evidence="6"/>
<dbReference type="Proteomes" id="UP000317835">
    <property type="component" value="Chromosome"/>
</dbReference>
<keyword evidence="3 5" id="KW-0697">Rotamase</keyword>
<dbReference type="PROSITE" id="PS50059">
    <property type="entry name" value="FKBP_PPIASE"/>
    <property type="match status" value="1"/>
</dbReference>
<dbReference type="SUPFAM" id="SSF54534">
    <property type="entry name" value="FKBP-like"/>
    <property type="match status" value="1"/>
</dbReference>
<dbReference type="AlphaFoldDB" id="A0A518H866"/>
<proteinExistence type="inferred from homology"/>
<evidence type="ECO:0000256" key="8">
    <source>
        <dbReference type="SAM" id="SignalP"/>
    </source>
</evidence>
<comment type="catalytic activity">
    <reaction evidence="1 5 6">
        <text>[protein]-peptidylproline (omega=180) = [protein]-peptidylproline (omega=0)</text>
        <dbReference type="Rhea" id="RHEA:16237"/>
        <dbReference type="Rhea" id="RHEA-COMP:10747"/>
        <dbReference type="Rhea" id="RHEA-COMP:10748"/>
        <dbReference type="ChEBI" id="CHEBI:83833"/>
        <dbReference type="ChEBI" id="CHEBI:83834"/>
        <dbReference type="EC" id="5.2.1.8"/>
    </reaction>
</comment>
<evidence type="ECO:0000256" key="6">
    <source>
        <dbReference type="RuleBase" id="RU003915"/>
    </source>
</evidence>
<protein>
    <recommendedName>
        <fullName evidence="6">Peptidyl-prolyl cis-trans isomerase</fullName>
        <ecNumber evidence="6">5.2.1.8</ecNumber>
    </recommendedName>
</protein>
<organism evidence="10 11">
    <name type="scientific">Tautonia plasticadhaerens</name>
    <dbReference type="NCBI Taxonomy" id="2527974"/>
    <lineage>
        <taxon>Bacteria</taxon>
        <taxon>Pseudomonadati</taxon>
        <taxon>Planctomycetota</taxon>
        <taxon>Planctomycetia</taxon>
        <taxon>Isosphaerales</taxon>
        <taxon>Isosphaeraceae</taxon>
        <taxon>Tautonia</taxon>
    </lineage>
</organism>
<feature type="compositionally biased region" description="Low complexity" evidence="7">
    <location>
        <begin position="21"/>
        <end position="35"/>
    </location>
</feature>
<reference evidence="10 11" key="1">
    <citation type="submission" date="2019-02" db="EMBL/GenBank/DDBJ databases">
        <title>Deep-cultivation of Planctomycetes and their phenomic and genomic characterization uncovers novel biology.</title>
        <authorList>
            <person name="Wiegand S."/>
            <person name="Jogler M."/>
            <person name="Boedeker C."/>
            <person name="Pinto D."/>
            <person name="Vollmers J."/>
            <person name="Rivas-Marin E."/>
            <person name="Kohn T."/>
            <person name="Peeters S.H."/>
            <person name="Heuer A."/>
            <person name="Rast P."/>
            <person name="Oberbeckmann S."/>
            <person name="Bunk B."/>
            <person name="Jeske O."/>
            <person name="Meyerdierks A."/>
            <person name="Storesund J.E."/>
            <person name="Kallscheuer N."/>
            <person name="Luecker S."/>
            <person name="Lage O.M."/>
            <person name="Pohl T."/>
            <person name="Merkel B.J."/>
            <person name="Hornburger P."/>
            <person name="Mueller R.-W."/>
            <person name="Bruemmer F."/>
            <person name="Labrenz M."/>
            <person name="Spormann A.M."/>
            <person name="Op den Camp H."/>
            <person name="Overmann J."/>
            <person name="Amann R."/>
            <person name="Jetten M.S.M."/>
            <person name="Mascher T."/>
            <person name="Medema M.H."/>
            <person name="Devos D.P."/>
            <person name="Kaster A.-K."/>
            <person name="Ovreas L."/>
            <person name="Rohde M."/>
            <person name="Galperin M.Y."/>
            <person name="Jogler C."/>
        </authorList>
    </citation>
    <scope>NUCLEOTIDE SEQUENCE [LARGE SCALE GENOMIC DNA]</scope>
    <source>
        <strain evidence="10 11">ElP</strain>
    </source>
</reference>
<dbReference type="PANTHER" id="PTHR43811:SF19">
    <property type="entry name" value="39 KDA FK506-BINDING NUCLEAR PROTEIN"/>
    <property type="match status" value="1"/>
</dbReference>
<gene>
    <name evidence="10" type="primary">mip_2</name>
    <name evidence="10" type="ORF">ElP_49850</name>
</gene>
<keyword evidence="4 5" id="KW-0413">Isomerase</keyword>
<evidence type="ECO:0000313" key="10">
    <source>
        <dbReference type="EMBL" id="QDV37052.1"/>
    </source>
</evidence>
<dbReference type="InterPro" id="IPR036944">
    <property type="entry name" value="PPIase_FKBP_N_sf"/>
</dbReference>
<dbReference type="GO" id="GO:0003755">
    <property type="term" value="F:peptidyl-prolyl cis-trans isomerase activity"/>
    <property type="evidence" value="ECO:0007669"/>
    <property type="project" value="UniProtKB-UniRule"/>
</dbReference>
<feature type="domain" description="PPIase FKBP-type" evidence="9">
    <location>
        <begin position="167"/>
        <end position="253"/>
    </location>
</feature>
<evidence type="ECO:0000313" key="11">
    <source>
        <dbReference type="Proteomes" id="UP000317835"/>
    </source>
</evidence>
<dbReference type="Pfam" id="PF01346">
    <property type="entry name" value="FKBP_N"/>
    <property type="match status" value="1"/>
</dbReference>
<dbReference type="PANTHER" id="PTHR43811">
    <property type="entry name" value="FKBP-TYPE PEPTIDYL-PROLYL CIS-TRANS ISOMERASE FKPA"/>
    <property type="match status" value="1"/>
</dbReference>
<dbReference type="RefSeq" id="WP_197446334.1">
    <property type="nucleotide sequence ID" value="NZ_CP036426.1"/>
</dbReference>
<keyword evidence="8" id="KW-0732">Signal</keyword>
<accession>A0A518H866</accession>
<dbReference type="Gene3D" id="1.10.287.460">
    <property type="entry name" value="Peptidyl-prolyl cis-trans isomerase, FKBP-type, N-terminal domain"/>
    <property type="match status" value="1"/>
</dbReference>
<evidence type="ECO:0000259" key="9">
    <source>
        <dbReference type="PROSITE" id="PS50059"/>
    </source>
</evidence>
<dbReference type="EMBL" id="CP036426">
    <property type="protein sequence ID" value="QDV37052.1"/>
    <property type="molecule type" value="Genomic_DNA"/>
</dbReference>
<dbReference type="InterPro" id="IPR001179">
    <property type="entry name" value="PPIase_FKBP_dom"/>
</dbReference>
<evidence type="ECO:0000256" key="3">
    <source>
        <dbReference type="ARBA" id="ARBA00023110"/>
    </source>
</evidence>